<dbReference type="PANTHER" id="PTHR43102">
    <property type="entry name" value="SLR1143 PROTEIN"/>
    <property type="match status" value="1"/>
</dbReference>
<reference evidence="2" key="2">
    <citation type="submission" date="2020-09" db="EMBL/GenBank/DDBJ databases">
        <authorList>
            <person name="Sun Q."/>
            <person name="Ohkuma M."/>
        </authorList>
    </citation>
    <scope>NUCLEOTIDE SEQUENCE</scope>
    <source>
        <strain evidence="2">JCM 19831</strain>
    </source>
</reference>
<name>A0A917X3K8_9ACTN</name>
<dbReference type="InterPro" id="IPR003018">
    <property type="entry name" value="GAF"/>
</dbReference>
<evidence type="ECO:0000313" key="2">
    <source>
        <dbReference type="EMBL" id="GGM61303.1"/>
    </source>
</evidence>
<dbReference type="InterPro" id="IPR029016">
    <property type="entry name" value="GAF-like_dom_sf"/>
</dbReference>
<proteinExistence type="predicted"/>
<dbReference type="SUPFAM" id="SSF55781">
    <property type="entry name" value="GAF domain-like"/>
    <property type="match status" value="1"/>
</dbReference>
<dbReference type="RefSeq" id="WP_190254636.1">
    <property type="nucleotide sequence ID" value="NZ_BMPI01000045.1"/>
</dbReference>
<sequence>MGQPPGTVVPDPVRTARVVRDGARLDAVARFRRLGDDPWCDRLAEDACARLRVPVAGLALVGRHRQRFVGAHGLPEPLCTAREIPLALSLCQYVVGEGTPLSFDDARRDPLVHDNEAVTDLGLVSYAGAPVTTRAGLVVGAFCVIDRRPRAWTRDDLDQVADYAALCAARLDGRHGPAGAGHRTGRARPHRVAPEPLRLVVPAGAPDPGAPGGRLWRPTGLLPGLRLDAPVGGELRDGELTWAGRLHGEAVVVRLLAADRPAARARFARAVDAYVAFGPAPVPFVAGRYLWSDNDAVLVLAGDAGHQLGPADVAEVEAAAVQLSAWSPATGRSRDWRVDYGRIVDRHERRGRLTADEAHRLRRLVALCGPVRTFAHGALTPAAARRLPSGRVGLTGFGRSGYHLPGRDLATLLLAADPGDHATHDRLLRRVLDADILEPFTASLLLAAAEMQAAAPVAWARLRHGRRLATRLLYRLG</sequence>
<evidence type="ECO:0000313" key="3">
    <source>
        <dbReference type="Proteomes" id="UP000642070"/>
    </source>
</evidence>
<accession>A0A917X3K8</accession>
<evidence type="ECO:0000259" key="1">
    <source>
        <dbReference type="Pfam" id="PF01590"/>
    </source>
</evidence>
<dbReference type="AlphaFoldDB" id="A0A917X3K8"/>
<feature type="domain" description="GAF" evidence="1">
    <location>
        <begin position="40"/>
        <end position="171"/>
    </location>
</feature>
<organism evidence="2 3">
    <name type="scientific">Dactylosporangium sucinum</name>
    <dbReference type="NCBI Taxonomy" id="1424081"/>
    <lineage>
        <taxon>Bacteria</taxon>
        <taxon>Bacillati</taxon>
        <taxon>Actinomycetota</taxon>
        <taxon>Actinomycetes</taxon>
        <taxon>Micromonosporales</taxon>
        <taxon>Micromonosporaceae</taxon>
        <taxon>Dactylosporangium</taxon>
    </lineage>
</organism>
<dbReference type="Pfam" id="PF01590">
    <property type="entry name" value="GAF"/>
    <property type="match status" value="1"/>
</dbReference>
<keyword evidence="3" id="KW-1185">Reference proteome</keyword>
<dbReference type="EMBL" id="BMPI01000045">
    <property type="protein sequence ID" value="GGM61303.1"/>
    <property type="molecule type" value="Genomic_DNA"/>
</dbReference>
<dbReference type="PANTHER" id="PTHR43102:SF2">
    <property type="entry name" value="GAF DOMAIN-CONTAINING PROTEIN"/>
    <property type="match status" value="1"/>
</dbReference>
<dbReference type="Gene3D" id="3.30.450.40">
    <property type="match status" value="1"/>
</dbReference>
<protein>
    <recommendedName>
        <fullName evidence="1">GAF domain-containing protein</fullName>
    </recommendedName>
</protein>
<gene>
    <name evidence="2" type="ORF">GCM10007977_073500</name>
</gene>
<dbReference type="Proteomes" id="UP000642070">
    <property type="component" value="Unassembled WGS sequence"/>
</dbReference>
<reference evidence="2" key="1">
    <citation type="journal article" date="2014" name="Int. J. Syst. Evol. Microbiol.">
        <title>Complete genome sequence of Corynebacterium casei LMG S-19264T (=DSM 44701T), isolated from a smear-ripened cheese.</title>
        <authorList>
            <consortium name="US DOE Joint Genome Institute (JGI-PGF)"/>
            <person name="Walter F."/>
            <person name="Albersmeier A."/>
            <person name="Kalinowski J."/>
            <person name="Ruckert C."/>
        </authorList>
    </citation>
    <scope>NUCLEOTIDE SEQUENCE</scope>
    <source>
        <strain evidence="2">JCM 19831</strain>
    </source>
</reference>
<comment type="caution">
    <text evidence="2">The sequence shown here is derived from an EMBL/GenBank/DDBJ whole genome shotgun (WGS) entry which is preliminary data.</text>
</comment>